<evidence type="ECO:0000256" key="5">
    <source>
        <dbReference type="ARBA" id="ARBA00022801"/>
    </source>
</evidence>
<evidence type="ECO:0000256" key="4">
    <source>
        <dbReference type="ARBA" id="ARBA00022729"/>
    </source>
</evidence>
<accession>A0AAX4P0T6</accession>
<reference evidence="8 9" key="1">
    <citation type="submission" date="2024-03" db="EMBL/GenBank/DDBJ databases">
        <title>Complete genome sequence of the green alga Chloropicon roscoffensis RCC1871.</title>
        <authorList>
            <person name="Lemieux C."/>
            <person name="Pombert J.-F."/>
            <person name="Otis C."/>
            <person name="Turmel M."/>
        </authorList>
    </citation>
    <scope>NUCLEOTIDE SEQUENCE [LARGE SCALE GENOMIC DNA]</scope>
    <source>
        <strain evidence="8 9">RCC1871</strain>
    </source>
</reference>
<evidence type="ECO:0000256" key="6">
    <source>
        <dbReference type="ARBA" id="ARBA00023180"/>
    </source>
</evidence>
<evidence type="ECO:0000256" key="3">
    <source>
        <dbReference type="ARBA" id="ARBA00022670"/>
    </source>
</evidence>
<dbReference type="InterPro" id="IPR001563">
    <property type="entry name" value="Peptidase_S10"/>
</dbReference>
<dbReference type="EC" id="3.4.16.-" evidence="7"/>
<keyword evidence="2 7" id="KW-0121">Carboxypeptidase</keyword>
<protein>
    <recommendedName>
        <fullName evidence="7">Carboxypeptidase</fullName>
        <ecNumber evidence="7">3.4.16.-</ecNumber>
    </recommendedName>
</protein>
<dbReference type="InterPro" id="IPR018202">
    <property type="entry name" value="Ser_caboxypep_ser_AS"/>
</dbReference>
<dbReference type="AlphaFoldDB" id="A0AAX4P0T6"/>
<dbReference type="GO" id="GO:0006508">
    <property type="term" value="P:proteolysis"/>
    <property type="evidence" value="ECO:0007669"/>
    <property type="project" value="UniProtKB-KW"/>
</dbReference>
<gene>
    <name evidence="8" type="ORF">HKI87_02g12260</name>
</gene>
<keyword evidence="5 7" id="KW-0378">Hydrolase</keyword>
<evidence type="ECO:0000256" key="1">
    <source>
        <dbReference type="ARBA" id="ARBA00009431"/>
    </source>
</evidence>
<name>A0AAX4P0T6_9CHLO</name>
<dbReference type="EMBL" id="CP151502">
    <property type="protein sequence ID" value="WZN59700.1"/>
    <property type="molecule type" value="Genomic_DNA"/>
</dbReference>
<dbReference type="PRINTS" id="PR00724">
    <property type="entry name" value="CRBOXYPTASEC"/>
</dbReference>
<organism evidence="8 9">
    <name type="scientific">Chloropicon roscoffensis</name>
    <dbReference type="NCBI Taxonomy" id="1461544"/>
    <lineage>
        <taxon>Eukaryota</taxon>
        <taxon>Viridiplantae</taxon>
        <taxon>Chlorophyta</taxon>
        <taxon>Chloropicophyceae</taxon>
        <taxon>Chloropicales</taxon>
        <taxon>Chloropicaceae</taxon>
        <taxon>Chloropicon</taxon>
    </lineage>
</organism>
<feature type="chain" id="PRO_5043104155" description="Carboxypeptidase" evidence="7">
    <location>
        <begin position="22"/>
        <end position="462"/>
    </location>
</feature>
<proteinExistence type="inferred from homology"/>
<dbReference type="PANTHER" id="PTHR11802">
    <property type="entry name" value="SERINE PROTEASE FAMILY S10 SERINE CARBOXYPEPTIDASE"/>
    <property type="match status" value="1"/>
</dbReference>
<feature type="signal peptide" evidence="7">
    <location>
        <begin position="1"/>
        <end position="21"/>
    </location>
</feature>
<sequence>MKAAFALSMVALLAIAQGGLATRGYDGYAKTQASDRLFTKDISSMSNGADDPLRISGYFKLDRTKDAHMFFFHFQSRNDVDSTDPVVVWMTGGPGCSSELAVFYENGPFHINDDMTLNETEFGWDVHHNMIFVDQPINTGFSYSQDPADEVFTEATVAEDMWEFLQEFMAAYPQYADRDLYITGESYAGHYVPAVTHGIYTRNKDPANADVKLNLRGFAIGNGLTDPINQYPQYGNFSLQNGLIDQSVFDMTQAQVPECQEKIATCNNDQTDDSCMNAVNFCQSAIVQTILTAAGDINVYDIRKQCGDNPLCYDFSNLSKYLSQESVLKILGIPSFVKWESCSGKVHTDFMHDWMLQYESILPEMLEDGVRGMIYAGVEDFICNWLGNFAWVQKMQWDGQGNFNDASFRNWLGPSGEVAGEVKSYGPLSFVKVNAAGHMVPMDQPANGLRMITSFTRNQPLA</sequence>
<keyword evidence="6" id="KW-0325">Glycoprotein</keyword>
<dbReference type="Pfam" id="PF00450">
    <property type="entry name" value="Peptidase_S10"/>
    <property type="match status" value="1"/>
</dbReference>
<keyword evidence="4 7" id="KW-0732">Signal</keyword>
<dbReference type="Gene3D" id="1.10.287.410">
    <property type="match status" value="1"/>
</dbReference>
<dbReference type="PROSITE" id="PS00131">
    <property type="entry name" value="CARBOXYPEPT_SER_SER"/>
    <property type="match status" value="1"/>
</dbReference>
<evidence type="ECO:0000256" key="2">
    <source>
        <dbReference type="ARBA" id="ARBA00022645"/>
    </source>
</evidence>
<dbReference type="SUPFAM" id="SSF53474">
    <property type="entry name" value="alpha/beta-Hydrolases"/>
    <property type="match status" value="1"/>
</dbReference>
<keyword evidence="9" id="KW-1185">Reference proteome</keyword>
<keyword evidence="3 7" id="KW-0645">Protease</keyword>
<dbReference type="PANTHER" id="PTHR11802:SF113">
    <property type="entry name" value="SERINE CARBOXYPEPTIDASE CTSA-4.1"/>
    <property type="match status" value="1"/>
</dbReference>
<evidence type="ECO:0000313" key="9">
    <source>
        <dbReference type="Proteomes" id="UP001472866"/>
    </source>
</evidence>
<dbReference type="Gene3D" id="3.40.50.1820">
    <property type="entry name" value="alpha/beta hydrolase"/>
    <property type="match status" value="1"/>
</dbReference>
<dbReference type="GO" id="GO:0004185">
    <property type="term" value="F:serine-type carboxypeptidase activity"/>
    <property type="evidence" value="ECO:0007669"/>
    <property type="project" value="UniProtKB-UniRule"/>
</dbReference>
<dbReference type="Proteomes" id="UP001472866">
    <property type="component" value="Chromosome 02"/>
</dbReference>
<evidence type="ECO:0000313" key="8">
    <source>
        <dbReference type="EMBL" id="WZN59700.1"/>
    </source>
</evidence>
<comment type="similarity">
    <text evidence="1 7">Belongs to the peptidase S10 family.</text>
</comment>
<evidence type="ECO:0000256" key="7">
    <source>
        <dbReference type="RuleBase" id="RU361156"/>
    </source>
</evidence>
<dbReference type="InterPro" id="IPR029058">
    <property type="entry name" value="AB_hydrolase_fold"/>
</dbReference>